<feature type="domain" description="CABIT" evidence="2">
    <location>
        <begin position="82"/>
        <end position="268"/>
    </location>
</feature>
<accession>A0A2T7NQC6</accession>
<evidence type="ECO:0000313" key="3">
    <source>
        <dbReference type="EMBL" id="PVD23379.1"/>
    </source>
</evidence>
<feature type="region of interest" description="Disordered" evidence="1">
    <location>
        <begin position="781"/>
        <end position="817"/>
    </location>
</feature>
<dbReference type="Pfam" id="PF12736">
    <property type="entry name" value="CABIT"/>
    <property type="match status" value="1"/>
</dbReference>
<feature type="compositionally biased region" description="Pro residues" evidence="1">
    <location>
        <begin position="18"/>
        <end position="27"/>
    </location>
</feature>
<name>A0A2T7NQC6_POMCA</name>
<evidence type="ECO:0000313" key="4">
    <source>
        <dbReference type="Proteomes" id="UP000245119"/>
    </source>
</evidence>
<comment type="caution">
    <text evidence="3">The sequence shown here is derived from an EMBL/GenBank/DDBJ whole genome shotgun (WGS) entry which is preliminary data.</text>
</comment>
<protein>
    <recommendedName>
        <fullName evidence="2">CABIT domain-containing protein</fullName>
    </recommendedName>
</protein>
<proteinExistence type="predicted"/>
<dbReference type="Proteomes" id="UP000245119">
    <property type="component" value="Linkage Group LG10"/>
</dbReference>
<dbReference type="OrthoDB" id="9879477at2759"/>
<reference evidence="3 4" key="1">
    <citation type="submission" date="2018-04" db="EMBL/GenBank/DDBJ databases">
        <title>The genome of golden apple snail Pomacea canaliculata provides insight into stress tolerance and invasive adaptation.</title>
        <authorList>
            <person name="Liu C."/>
            <person name="Liu B."/>
            <person name="Ren Y."/>
            <person name="Zhang Y."/>
            <person name="Wang H."/>
            <person name="Li S."/>
            <person name="Jiang F."/>
            <person name="Yin L."/>
            <person name="Zhang G."/>
            <person name="Qian W."/>
            <person name="Fan W."/>
        </authorList>
    </citation>
    <scope>NUCLEOTIDE SEQUENCE [LARGE SCALE GENOMIC DNA]</scope>
    <source>
        <strain evidence="3">SZHN2017</strain>
        <tissue evidence="3">Muscle</tissue>
    </source>
</reference>
<evidence type="ECO:0000259" key="2">
    <source>
        <dbReference type="Pfam" id="PF12736"/>
    </source>
</evidence>
<keyword evidence="4" id="KW-1185">Reference proteome</keyword>
<dbReference type="EMBL" id="PZQS01000010">
    <property type="protein sequence ID" value="PVD23379.1"/>
    <property type="molecule type" value="Genomic_DNA"/>
</dbReference>
<evidence type="ECO:0000256" key="1">
    <source>
        <dbReference type="SAM" id="MobiDB-lite"/>
    </source>
</evidence>
<feature type="compositionally biased region" description="Low complexity" evidence="1">
    <location>
        <begin position="690"/>
        <end position="703"/>
    </location>
</feature>
<feature type="compositionally biased region" description="Polar residues" evidence="1">
    <location>
        <begin position="704"/>
        <end position="713"/>
    </location>
</feature>
<organism evidence="3 4">
    <name type="scientific">Pomacea canaliculata</name>
    <name type="common">Golden apple snail</name>
    <dbReference type="NCBI Taxonomy" id="400727"/>
    <lineage>
        <taxon>Eukaryota</taxon>
        <taxon>Metazoa</taxon>
        <taxon>Spiralia</taxon>
        <taxon>Lophotrochozoa</taxon>
        <taxon>Mollusca</taxon>
        <taxon>Gastropoda</taxon>
        <taxon>Caenogastropoda</taxon>
        <taxon>Architaenioglossa</taxon>
        <taxon>Ampullarioidea</taxon>
        <taxon>Ampullariidae</taxon>
        <taxon>Pomacea</taxon>
    </lineage>
</organism>
<gene>
    <name evidence="3" type="ORF">C0Q70_16647</name>
</gene>
<feature type="region of interest" description="Disordered" evidence="1">
    <location>
        <begin position="678"/>
        <end position="720"/>
    </location>
</feature>
<feature type="region of interest" description="Disordered" evidence="1">
    <location>
        <begin position="967"/>
        <end position="993"/>
    </location>
</feature>
<dbReference type="InterPro" id="IPR025946">
    <property type="entry name" value="CABIT_dom"/>
</dbReference>
<feature type="region of interest" description="Disordered" evidence="1">
    <location>
        <begin position="1"/>
        <end position="64"/>
    </location>
</feature>
<dbReference type="AlphaFoldDB" id="A0A2T7NQC6"/>
<feature type="compositionally biased region" description="Polar residues" evidence="1">
    <location>
        <begin position="1029"/>
        <end position="1044"/>
    </location>
</feature>
<sequence>MSRRGCHSMPRETTTVTCPPPSPPPPRTGALVASERHTETPARQGTNKMASAAPDSDEEGSDHLYSEEAQLTLKEFVTTYTLPQTVAITEGSFMSHSALLARGDVLVLNGLAPPQVHLTFYETATRVQREVTVSTELPTKFIVLPPKEAGDDDSECPSLSKHRPLSVVSYPTIADLLMDCPTCFEANTSYDDPYLPGFSIKPGDKFRFVKTIVDSKDKVSIRLQCRTESGEIISLSSSCRGNFTVVKDETVYTLQELIRLANVPRRLKLAPENGVLIDFGDSSRDLDDEITGIPGMPSTFTGVICMSKPEEAIDVTPLDNPDTNWKIPVSANLHVRLHGSSSDYEEPVRKKIQPQSISSFAAQYEYQLPIHAGLLRYHGLPQKLADCLGIYKDIIAHEVMHSKKLFVKDPKKNNYLCIRESENINFVETPRMFSSVLELLSLPNGSNVQILADIAADFPQPFILKYGDILRVKKYETESWKPKKGEFFKFRNVKSSEFWKSKLSSSGEVTVLKCIRLGPDGGKLDKLKLPLDLEVSMVQKTDPADLKVISIADIFSGKEHIPSGNVSVVEGKGGSYSRLPTEFQILQVLTEKEILISPLDSASAISPLVETGVLIPLRYNITMGFKRKLEFPDGYFVMPPAHKILCENVEEITESEYEELERAKKLATEYEDVGISGKNQTSCKGGTGVDSIGSHSGASSDSSLPRTISTGSLEQRKKTMDQVKRLSKAFNPKNWKFSRAAAAESEVTLPPPGYTASGILTLALQPPQAAANVYQGDVGDCPSLQSPKSKKQDSETAKKGAKLWEHSDDSDDPYEDVNIAHPPVQMTKSLQAGQSGSSMSRSGHLKMSLSASAENVSLTQRDKEYAKPIPKVKSPTQPSHKKVTECLSEKMSYREDDTSVASADLVALDSLKKSPKPRRPRRKIDAIGDSCSEDGNSFDATGLAERVLEVNVSKTDFRNVIQAETCEKQKTSETVNNHRPPKPAPPPKPVVPLDSRMPLKPVVAFDCTLLPNPVVSTNHNVPPKLPVAPSNNVPPKSASSSNPAVPNKIESDSPVSANSGKRPVAPPRTKGIKSDATECMSLSEGQGARPKVLPREKKK</sequence>
<feature type="compositionally biased region" description="Basic and acidic residues" evidence="1">
    <location>
        <begin position="790"/>
        <end position="807"/>
    </location>
</feature>
<feature type="region of interest" description="Disordered" evidence="1">
    <location>
        <begin position="1021"/>
        <end position="1099"/>
    </location>
</feature>
<dbReference type="OMA" id="NDPDTVW"/>